<proteinExistence type="inferred from homology"/>
<dbReference type="InterPro" id="IPR000067">
    <property type="entry name" value="FlgMring_FliF"/>
</dbReference>
<sequence length="562" mass="61961">MAGTDAAALDQSAQLEQGEQKSSPLAVLGNVDVLRQVTIILGLAIVLAIVVILWMWGKAPDYRPLGNFKTEQLITTLDFLDAEKIPYQLEGNTVLVEADNFHSIKLRLTRGGLSPVDEKGDEILMQDMGFGVSQRVERERLKLSRERQLALAIQEMKNVQKAQVLLAIPKENVFTRREQKASATVVLTVSRANSLSQEEVDSVVDMVASAVHSLSPSRVTVTDQRGRLLNSGSQDPMAARNRKEYELERKREDEYKEKIDSILIPVVGLDNYTAEVDVTMDFSTLEQTQKRYNQDLPALRSEMTVENSTTGGSDAAVPGALTNQPPLEADIPEVAETGEGGSVIPGSNHKEATRNYELDTTISHSRQQVGMVQRLTVSVAVDYNNAAGADGNVSRTPRSQEQLASIRRLLQGSLGFDVNRGDVLEVVTVPFNRPELEAVEPPPFWESDQFYQMLRFGGSMVVILIVVFAIIRPMLKKLLYPETTETEEFDMGGAVGSLEGDDDLKLIAADGSEELDFGIRDGQFKLPDLHKDEDLMKAVRALVANEPDLSAQVIKDWLNADA</sequence>
<evidence type="ECO:0000256" key="4">
    <source>
        <dbReference type="ARBA" id="ARBA00007971"/>
    </source>
</evidence>
<organism evidence="17 18">
    <name type="scientific">Motilimonas pumila</name>
    <dbReference type="NCBI Taxonomy" id="2303987"/>
    <lineage>
        <taxon>Bacteria</taxon>
        <taxon>Pseudomonadati</taxon>
        <taxon>Pseudomonadota</taxon>
        <taxon>Gammaproteobacteria</taxon>
        <taxon>Alteromonadales</taxon>
        <taxon>Alteromonadales genera incertae sedis</taxon>
        <taxon>Motilimonas</taxon>
    </lineage>
</organism>
<keyword evidence="17" id="KW-0282">Flagellum</keyword>
<dbReference type="Pfam" id="PF08345">
    <property type="entry name" value="YscJ_FliF_C"/>
    <property type="match status" value="1"/>
</dbReference>
<reference evidence="17 18" key="2">
    <citation type="submission" date="2019-01" db="EMBL/GenBank/DDBJ databases">
        <title>Motilimonas pumilus sp. nov., isolated from the gut of sea cucumber (Apostichopus japonicus).</title>
        <authorList>
            <person name="Wang F.-Q."/>
            <person name="Ren L.-H."/>
            <person name="Lin Y.-W."/>
            <person name="Sun G.-H."/>
            <person name="Du Z.-J."/>
            <person name="Zhao J.-X."/>
            <person name="Liu X.-J."/>
            <person name="Liu L.-J."/>
        </authorList>
    </citation>
    <scope>NUCLEOTIDE SEQUENCE [LARGE SCALE GENOMIC DNA]</scope>
    <source>
        <strain evidence="17 18">PLHSC7-2</strain>
    </source>
</reference>
<evidence type="ECO:0000313" key="17">
    <source>
        <dbReference type="EMBL" id="RJG49120.1"/>
    </source>
</evidence>
<keyword evidence="9 14" id="KW-0472">Membrane</keyword>
<dbReference type="PIRSF" id="PIRSF004862">
    <property type="entry name" value="FliF"/>
    <property type="match status" value="1"/>
</dbReference>
<evidence type="ECO:0000259" key="16">
    <source>
        <dbReference type="Pfam" id="PF08345"/>
    </source>
</evidence>
<dbReference type="GO" id="GO:0009431">
    <property type="term" value="C:bacterial-type flagellum basal body, MS ring"/>
    <property type="evidence" value="ECO:0007669"/>
    <property type="project" value="InterPro"/>
</dbReference>
<dbReference type="AlphaFoldDB" id="A0A418YH01"/>
<evidence type="ECO:0000259" key="15">
    <source>
        <dbReference type="Pfam" id="PF01514"/>
    </source>
</evidence>
<feature type="domain" description="Flagellar M-ring C-terminal" evidence="16">
    <location>
        <begin position="263"/>
        <end position="431"/>
    </location>
</feature>
<evidence type="ECO:0000256" key="8">
    <source>
        <dbReference type="ARBA" id="ARBA00022989"/>
    </source>
</evidence>
<dbReference type="Gene3D" id="3.30.300.30">
    <property type="match status" value="1"/>
</dbReference>
<evidence type="ECO:0000256" key="12">
    <source>
        <dbReference type="PIRNR" id="PIRNR004862"/>
    </source>
</evidence>
<accession>A0A418YH01</accession>
<dbReference type="Proteomes" id="UP000283255">
    <property type="component" value="Unassembled WGS sequence"/>
</dbReference>
<dbReference type="InterPro" id="IPR006182">
    <property type="entry name" value="FliF_N_dom"/>
</dbReference>
<comment type="subcellular location">
    <subcellularLocation>
        <location evidence="2 12">Bacterial flagellum basal body</location>
    </subcellularLocation>
    <subcellularLocation>
        <location evidence="3">Cell membrane</location>
        <topology evidence="3">Multi-pass membrane protein</topology>
    </subcellularLocation>
</comment>
<evidence type="ECO:0000256" key="7">
    <source>
        <dbReference type="ARBA" id="ARBA00022692"/>
    </source>
</evidence>
<keyword evidence="17" id="KW-0966">Cell projection</keyword>
<dbReference type="PANTHER" id="PTHR30046:SF0">
    <property type="entry name" value="FLAGELLAR M-RING PROTEIN"/>
    <property type="match status" value="1"/>
</dbReference>
<evidence type="ECO:0000256" key="10">
    <source>
        <dbReference type="ARBA" id="ARBA00023143"/>
    </source>
</evidence>
<keyword evidence="7 14" id="KW-0812">Transmembrane</keyword>
<dbReference type="InterPro" id="IPR043427">
    <property type="entry name" value="YscJ/FliF"/>
</dbReference>
<comment type="function">
    <text evidence="1 12">The M ring may be actively involved in energy transduction.</text>
</comment>
<evidence type="ECO:0000256" key="3">
    <source>
        <dbReference type="ARBA" id="ARBA00004651"/>
    </source>
</evidence>
<keyword evidence="18" id="KW-1185">Reference proteome</keyword>
<dbReference type="GO" id="GO:0005886">
    <property type="term" value="C:plasma membrane"/>
    <property type="evidence" value="ECO:0007669"/>
    <property type="project" value="UniProtKB-SubCell"/>
</dbReference>
<dbReference type="InterPro" id="IPR045851">
    <property type="entry name" value="AMP-bd_C_sf"/>
</dbReference>
<keyword evidence="8 14" id="KW-1133">Transmembrane helix</keyword>
<dbReference type="Pfam" id="PF01514">
    <property type="entry name" value="YscJ_FliF"/>
    <property type="match status" value="1"/>
</dbReference>
<comment type="similarity">
    <text evidence="4 12">Belongs to the FliF family.</text>
</comment>
<keyword evidence="10 12" id="KW-0975">Bacterial flagellum</keyword>
<dbReference type="OrthoDB" id="8554211at2"/>
<evidence type="ECO:0000256" key="5">
    <source>
        <dbReference type="ARBA" id="ARBA00017949"/>
    </source>
</evidence>
<dbReference type="PANTHER" id="PTHR30046">
    <property type="entry name" value="FLAGELLAR M-RING PROTEIN"/>
    <property type="match status" value="1"/>
</dbReference>
<evidence type="ECO:0000256" key="2">
    <source>
        <dbReference type="ARBA" id="ARBA00004117"/>
    </source>
</evidence>
<evidence type="ECO:0000256" key="13">
    <source>
        <dbReference type="SAM" id="MobiDB-lite"/>
    </source>
</evidence>
<comment type="subunit">
    <text evidence="11">The basal body constitutes a major portion of the flagellar organelle and consists of four rings (L,P,S, and M) mounted on a central rod. The M ring is integral to the inner membrane of the cell and may be connected to the flagellar rod via the S ring. The S (supramembrane ring) lies just distal to the M ring. The L and P rings lie in the outer membrane and the periplasmic space, respectively.</text>
</comment>
<evidence type="ECO:0000256" key="9">
    <source>
        <dbReference type="ARBA" id="ARBA00023136"/>
    </source>
</evidence>
<evidence type="ECO:0000256" key="6">
    <source>
        <dbReference type="ARBA" id="ARBA00022475"/>
    </source>
</evidence>
<feature type="domain" description="Flagellar M-ring N-terminal" evidence="15">
    <location>
        <begin position="59"/>
        <end position="230"/>
    </location>
</feature>
<protein>
    <recommendedName>
        <fullName evidence="5 12">Flagellar M-ring protein</fullName>
    </recommendedName>
</protein>
<evidence type="ECO:0000256" key="14">
    <source>
        <dbReference type="SAM" id="Phobius"/>
    </source>
</evidence>
<feature type="region of interest" description="Disordered" evidence="13">
    <location>
        <begin position="306"/>
        <end position="326"/>
    </location>
</feature>
<dbReference type="PRINTS" id="PR01009">
    <property type="entry name" value="FLGMRINGFLIF"/>
</dbReference>
<name>A0A418YH01_9GAMM</name>
<keyword evidence="6" id="KW-1003">Cell membrane</keyword>
<reference evidence="17 18" key="1">
    <citation type="submission" date="2018-09" db="EMBL/GenBank/DDBJ databases">
        <authorList>
            <person name="Wang F."/>
        </authorList>
    </citation>
    <scope>NUCLEOTIDE SEQUENCE [LARGE SCALE GENOMIC DNA]</scope>
    <source>
        <strain evidence="17 18">PLHSC7-2</strain>
    </source>
</reference>
<keyword evidence="17" id="KW-0969">Cilium</keyword>
<dbReference type="EMBL" id="QZCH01000005">
    <property type="protein sequence ID" value="RJG49120.1"/>
    <property type="molecule type" value="Genomic_DNA"/>
</dbReference>
<feature type="transmembrane region" description="Helical" evidence="14">
    <location>
        <begin position="450"/>
        <end position="471"/>
    </location>
</feature>
<dbReference type="GO" id="GO:0071973">
    <property type="term" value="P:bacterial-type flagellum-dependent cell motility"/>
    <property type="evidence" value="ECO:0007669"/>
    <property type="project" value="InterPro"/>
</dbReference>
<feature type="transmembrane region" description="Helical" evidence="14">
    <location>
        <begin position="37"/>
        <end position="57"/>
    </location>
</feature>
<dbReference type="InterPro" id="IPR013556">
    <property type="entry name" value="Flag_M-ring_C"/>
</dbReference>
<evidence type="ECO:0000256" key="1">
    <source>
        <dbReference type="ARBA" id="ARBA00003820"/>
    </source>
</evidence>
<gene>
    <name evidence="17" type="primary">fliF</name>
    <name evidence="17" type="ORF">D1Z90_06550</name>
</gene>
<evidence type="ECO:0000256" key="11">
    <source>
        <dbReference type="ARBA" id="ARBA00025936"/>
    </source>
</evidence>
<comment type="caution">
    <text evidence="17">The sequence shown here is derived from an EMBL/GenBank/DDBJ whole genome shotgun (WGS) entry which is preliminary data.</text>
</comment>
<dbReference type="NCBIfam" id="TIGR00206">
    <property type="entry name" value="fliF"/>
    <property type="match status" value="1"/>
</dbReference>
<evidence type="ECO:0000313" key="18">
    <source>
        <dbReference type="Proteomes" id="UP000283255"/>
    </source>
</evidence>
<dbReference type="GO" id="GO:0003774">
    <property type="term" value="F:cytoskeletal motor activity"/>
    <property type="evidence" value="ECO:0007669"/>
    <property type="project" value="InterPro"/>
</dbReference>